<name>A0A2Z6SIZ3_9GLOM</name>
<evidence type="ECO:0000313" key="3">
    <source>
        <dbReference type="Proteomes" id="UP000247702"/>
    </source>
</evidence>
<feature type="region of interest" description="Disordered" evidence="1">
    <location>
        <begin position="35"/>
        <end position="65"/>
    </location>
</feature>
<protein>
    <submittedName>
        <fullName evidence="2">Uncharacterized protein</fullName>
    </submittedName>
</protein>
<keyword evidence="3" id="KW-1185">Reference proteome</keyword>
<dbReference type="EMBL" id="BEXD01004387">
    <property type="protein sequence ID" value="GBC10472.1"/>
    <property type="molecule type" value="Genomic_DNA"/>
</dbReference>
<organism evidence="2 3">
    <name type="scientific">Rhizophagus clarus</name>
    <dbReference type="NCBI Taxonomy" id="94130"/>
    <lineage>
        <taxon>Eukaryota</taxon>
        <taxon>Fungi</taxon>
        <taxon>Fungi incertae sedis</taxon>
        <taxon>Mucoromycota</taxon>
        <taxon>Glomeromycotina</taxon>
        <taxon>Glomeromycetes</taxon>
        <taxon>Glomerales</taxon>
        <taxon>Glomeraceae</taxon>
        <taxon>Rhizophagus</taxon>
    </lineage>
</organism>
<feature type="compositionally biased region" description="Low complexity" evidence="1">
    <location>
        <begin position="52"/>
        <end position="65"/>
    </location>
</feature>
<gene>
    <name evidence="2" type="ORF">RclHR1_09650014</name>
</gene>
<comment type="caution">
    <text evidence="2">The sequence shown here is derived from an EMBL/GenBank/DDBJ whole genome shotgun (WGS) entry which is preliminary data.</text>
</comment>
<proteinExistence type="predicted"/>
<dbReference type="Proteomes" id="UP000247702">
    <property type="component" value="Unassembled WGS sequence"/>
</dbReference>
<reference evidence="2 3" key="1">
    <citation type="submission" date="2017-11" db="EMBL/GenBank/DDBJ databases">
        <title>The genome of Rhizophagus clarus HR1 reveals common genetic basis of auxotrophy among arbuscular mycorrhizal fungi.</title>
        <authorList>
            <person name="Kobayashi Y."/>
        </authorList>
    </citation>
    <scope>NUCLEOTIDE SEQUENCE [LARGE SCALE GENOMIC DNA]</scope>
    <source>
        <strain evidence="2 3">HR1</strain>
    </source>
</reference>
<accession>A0A2Z6SIZ3</accession>
<evidence type="ECO:0000313" key="2">
    <source>
        <dbReference type="EMBL" id="GBC10472.1"/>
    </source>
</evidence>
<dbReference type="AlphaFoldDB" id="A0A2Z6SIZ3"/>
<sequence>MFQMAEKYKKGTRDKRSLVEEQIYEEFSSKFWLKPKSQSGQARNRSVKRFLSRTSSSSCSSNTRTSDIMNLFETSPLPSRPVTPSVEASVVSRPITSTLPSFSQNANIINITINYGKGSDEQ</sequence>
<evidence type="ECO:0000256" key="1">
    <source>
        <dbReference type="SAM" id="MobiDB-lite"/>
    </source>
</evidence>